<organism evidence="1 2">
    <name type="scientific">Paxillus rubicundulus Ve08.2h10</name>
    <dbReference type="NCBI Taxonomy" id="930991"/>
    <lineage>
        <taxon>Eukaryota</taxon>
        <taxon>Fungi</taxon>
        <taxon>Dikarya</taxon>
        <taxon>Basidiomycota</taxon>
        <taxon>Agaricomycotina</taxon>
        <taxon>Agaricomycetes</taxon>
        <taxon>Agaricomycetidae</taxon>
        <taxon>Boletales</taxon>
        <taxon>Paxilineae</taxon>
        <taxon>Paxillaceae</taxon>
        <taxon>Paxillus</taxon>
    </lineage>
</organism>
<keyword evidence="2" id="KW-1185">Reference proteome</keyword>
<dbReference type="InParanoid" id="A0A0D0D7I2"/>
<sequence length="473" mass="54237">MDYSLVNALRYNMQGIRHVINFYDVNCAYMRKLRQRVRNNEFLKFPTEMEIVPGIGIWHVHGHQPQCFSRYAPLYIEGAGWIDGEVIETLWSILNVISTSTCRMSSPHRQELLDFQMNDSNFMKMIRMGRHLSAKWENALLASREAGRAFDSLNSGMPEAERHHWMDMKRAALNTWVDDPYAMDIFQLKTNKAASVRTVEMHLLGQHASSVETPQGTVMWLAQGLAIKESAIHVMKDKRSLKSTATDIQKLAVIRRMDRLISDISKFIDAVTAYMGSTIEDHNNMTADEAESKWEEQNNDPHSDLPLPFIHIPALPLPSWLGHRNCNKHGLDALADLELQLRIGQANDTLQSIHFTLADKAVLFCTEVCLASNQSANTRTWGKVHQVDTVLSRHVQIYRKCRKAMVALEADKVLMERYKPLVDQDLKVTTAICDPNGSVHHMQNLAWFWTMDIPRDAQESDWMSECRLYICRG</sequence>
<reference evidence="2" key="2">
    <citation type="submission" date="2015-01" db="EMBL/GenBank/DDBJ databases">
        <title>Evolutionary Origins and Diversification of the Mycorrhizal Mutualists.</title>
        <authorList>
            <consortium name="DOE Joint Genome Institute"/>
            <consortium name="Mycorrhizal Genomics Consortium"/>
            <person name="Kohler A."/>
            <person name="Kuo A."/>
            <person name="Nagy L.G."/>
            <person name="Floudas D."/>
            <person name="Copeland A."/>
            <person name="Barry K.W."/>
            <person name="Cichocki N."/>
            <person name="Veneault-Fourrey C."/>
            <person name="LaButti K."/>
            <person name="Lindquist E.A."/>
            <person name="Lipzen A."/>
            <person name="Lundell T."/>
            <person name="Morin E."/>
            <person name="Murat C."/>
            <person name="Riley R."/>
            <person name="Ohm R."/>
            <person name="Sun H."/>
            <person name="Tunlid A."/>
            <person name="Henrissat B."/>
            <person name="Grigoriev I.V."/>
            <person name="Hibbett D.S."/>
            <person name="Martin F."/>
        </authorList>
    </citation>
    <scope>NUCLEOTIDE SEQUENCE [LARGE SCALE GENOMIC DNA]</scope>
    <source>
        <strain evidence="2">Ve08.2h10</strain>
    </source>
</reference>
<dbReference type="EMBL" id="KN830307">
    <property type="protein sequence ID" value="KIK72905.1"/>
    <property type="molecule type" value="Genomic_DNA"/>
</dbReference>
<dbReference type="Proteomes" id="UP000054538">
    <property type="component" value="Unassembled WGS sequence"/>
</dbReference>
<protein>
    <submittedName>
        <fullName evidence="1">Uncharacterized protein</fullName>
    </submittedName>
</protein>
<evidence type="ECO:0000313" key="1">
    <source>
        <dbReference type="EMBL" id="KIK72905.1"/>
    </source>
</evidence>
<evidence type="ECO:0000313" key="2">
    <source>
        <dbReference type="Proteomes" id="UP000054538"/>
    </source>
</evidence>
<dbReference type="OrthoDB" id="2674166at2759"/>
<gene>
    <name evidence="1" type="ORF">PAXRUDRAFT_179669</name>
</gene>
<accession>A0A0D0D7I2</accession>
<dbReference type="Pfam" id="PF18758">
    <property type="entry name" value="KDZ"/>
    <property type="match status" value="1"/>
</dbReference>
<reference evidence="1 2" key="1">
    <citation type="submission" date="2014-04" db="EMBL/GenBank/DDBJ databases">
        <authorList>
            <consortium name="DOE Joint Genome Institute"/>
            <person name="Kuo A."/>
            <person name="Kohler A."/>
            <person name="Jargeat P."/>
            <person name="Nagy L.G."/>
            <person name="Floudas D."/>
            <person name="Copeland A."/>
            <person name="Barry K.W."/>
            <person name="Cichocki N."/>
            <person name="Veneault-Fourrey C."/>
            <person name="LaButti K."/>
            <person name="Lindquist E.A."/>
            <person name="Lipzen A."/>
            <person name="Lundell T."/>
            <person name="Morin E."/>
            <person name="Murat C."/>
            <person name="Sun H."/>
            <person name="Tunlid A."/>
            <person name="Henrissat B."/>
            <person name="Grigoriev I.V."/>
            <person name="Hibbett D.S."/>
            <person name="Martin F."/>
            <person name="Nordberg H.P."/>
            <person name="Cantor M.N."/>
            <person name="Hua S.X."/>
        </authorList>
    </citation>
    <scope>NUCLEOTIDE SEQUENCE [LARGE SCALE GENOMIC DNA]</scope>
    <source>
        <strain evidence="1 2">Ve08.2h10</strain>
    </source>
</reference>
<dbReference type="STRING" id="930991.A0A0D0D7I2"/>
<proteinExistence type="predicted"/>
<dbReference type="AlphaFoldDB" id="A0A0D0D7I2"/>
<dbReference type="HOGENOM" id="CLU_003703_3_0_1"/>
<name>A0A0D0D7I2_9AGAM</name>
<dbReference type="InterPro" id="IPR040521">
    <property type="entry name" value="KDZ"/>
</dbReference>